<dbReference type="Proteomes" id="UP001530315">
    <property type="component" value="Unassembled WGS sequence"/>
</dbReference>
<dbReference type="Pfam" id="PF04749">
    <property type="entry name" value="PLAC8"/>
    <property type="match status" value="1"/>
</dbReference>
<evidence type="ECO:0000313" key="2">
    <source>
        <dbReference type="EMBL" id="KAL3800909.1"/>
    </source>
</evidence>
<gene>
    <name evidence="2" type="ORF">ACHAW5_009919</name>
</gene>
<accession>A0ABD3QLR5</accession>
<dbReference type="PANTHER" id="PTHR15907">
    <property type="entry name" value="DUF614 FAMILY PROTEIN-RELATED"/>
    <property type="match status" value="1"/>
</dbReference>
<name>A0ABD3QLR5_9STRA</name>
<feature type="transmembrane region" description="Helical" evidence="1">
    <location>
        <begin position="208"/>
        <end position="227"/>
    </location>
</feature>
<dbReference type="InterPro" id="IPR006461">
    <property type="entry name" value="PLAC_motif_containing"/>
</dbReference>
<reference evidence="2 3" key="1">
    <citation type="submission" date="2024-10" db="EMBL/GenBank/DDBJ databases">
        <title>Updated reference genomes for cyclostephanoid diatoms.</title>
        <authorList>
            <person name="Roberts W.R."/>
            <person name="Alverson A.J."/>
        </authorList>
    </citation>
    <scope>NUCLEOTIDE SEQUENCE [LARGE SCALE GENOMIC DNA]</scope>
    <source>
        <strain evidence="2 3">AJA276-08</strain>
    </source>
</reference>
<comment type="caution">
    <text evidence="2">The sequence shown here is derived from an EMBL/GenBank/DDBJ whole genome shotgun (WGS) entry which is preliminary data.</text>
</comment>
<keyword evidence="1" id="KW-0812">Transmembrane</keyword>
<feature type="transmembrane region" description="Helical" evidence="1">
    <location>
        <begin position="125"/>
        <end position="145"/>
    </location>
</feature>
<dbReference type="EMBL" id="JALLAZ020000206">
    <property type="protein sequence ID" value="KAL3800909.1"/>
    <property type="molecule type" value="Genomic_DNA"/>
</dbReference>
<sequence>MASSKQVDSYSYAPVAVPIYADDENPLAERFIEVAPNVETVSPDAQPYLEVVAPATLPEGYTFEAESNGHAFTVRVPVGGVERGQKFSVPFLPGSNGYSGSAMPRASVPVGHWKDMCCDCFRLGVIHPVVWNAWFCPFILLGQVMHRLKLTWLGNEGHPAQSAATFRILVMITAVHLISNQTLKFLVFAYIAFSGGDASDIETAQCLANARLVLNLAFGIFFVVLLTRTRGRIRSKYGIPEQRCSGCEDCCQSFWCYCCTLSQMARHTADYENYPALCCSETGLSPNAPSIV</sequence>
<dbReference type="NCBIfam" id="TIGR01571">
    <property type="entry name" value="A_thal_Cys_rich"/>
    <property type="match status" value="1"/>
</dbReference>
<protein>
    <submittedName>
        <fullName evidence="2">Uncharacterized protein</fullName>
    </submittedName>
</protein>
<proteinExistence type="predicted"/>
<organism evidence="2 3">
    <name type="scientific">Stephanodiscus triporus</name>
    <dbReference type="NCBI Taxonomy" id="2934178"/>
    <lineage>
        <taxon>Eukaryota</taxon>
        <taxon>Sar</taxon>
        <taxon>Stramenopiles</taxon>
        <taxon>Ochrophyta</taxon>
        <taxon>Bacillariophyta</taxon>
        <taxon>Coscinodiscophyceae</taxon>
        <taxon>Thalassiosirophycidae</taxon>
        <taxon>Stephanodiscales</taxon>
        <taxon>Stephanodiscaceae</taxon>
        <taxon>Stephanodiscus</taxon>
    </lineage>
</organism>
<keyword evidence="1" id="KW-0472">Membrane</keyword>
<dbReference type="AlphaFoldDB" id="A0ABD3QLR5"/>
<keyword evidence="1" id="KW-1133">Transmembrane helix</keyword>
<evidence type="ECO:0000256" key="1">
    <source>
        <dbReference type="SAM" id="Phobius"/>
    </source>
</evidence>
<keyword evidence="3" id="KW-1185">Reference proteome</keyword>
<evidence type="ECO:0000313" key="3">
    <source>
        <dbReference type="Proteomes" id="UP001530315"/>
    </source>
</evidence>